<dbReference type="EMBL" id="FQXS01000004">
    <property type="protein sequence ID" value="SHH57010.1"/>
    <property type="molecule type" value="Genomic_DNA"/>
</dbReference>
<keyword evidence="4" id="KW-0813">Transport</keyword>
<keyword evidence="10" id="KW-0969">Cilium</keyword>
<accession>A0A1M5U2A6</accession>
<dbReference type="GO" id="GO:0005829">
    <property type="term" value="C:cytosol"/>
    <property type="evidence" value="ECO:0007669"/>
    <property type="project" value="TreeGrafter"/>
</dbReference>
<dbReference type="Proteomes" id="UP000184139">
    <property type="component" value="Unassembled WGS sequence"/>
</dbReference>
<dbReference type="PANTHER" id="PTHR34982">
    <property type="entry name" value="YOP PROTEINS TRANSLOCATION PROTEIN L"/>
    <property type="match status" value="1"/>
</dbReference>
<dbReference type="AlphaFoldDB" id="A0A1M5U2A6"/>
<feature type="compositionally biased region" description="Basic and acidic residues" evidence="8">
    <location>
        <begin position="74"/>
        <end position="84"/>
    </location>
</feature>
<gene>
    <name evidence="10" type="ORF">SAMN02745124_00957</name>
</gene>
<feature type="domain" description="Flagellar assembly protein FliH/Type III secretion system HrpE" evidence="9">
    <location>
        <begin position="142"/>
        <end position="264"/>
    </location>
</feature>
<evidence type="ECO:0000256" key="5">
    <source>
        <dbReference type="ARBA" id="ARBA00022795"/>
    </source>
</evidence>
<comment type="function">
    <text evidence="1">Needed for flagellar regrowth and assembly.</text>
</comment>
<proteinExistence type="inferred from homology"/>
<evidence type="ECO:0000256" key="6">
    <source>
        <dbReference type="ARBA" id="ARBA00022927"/>
    </source>
</evidence>
<dbReference type="Pfam" id="PF02108">
    <property type="entry name" value="FliH"/>
    <property type="match status" value="1"/>
</dbReference>
<dbReference type="PANTHER" id="PTHR34982:SF1">
    <property type="entry name" value="FLAGELLAR ASSEMBLY PROTEIN FLIH"/>
    <property type="match status" value="1"/>
</dbReference>
<sequence length="275" mass="30014">MSLSKVFKGRGDFQPAQLVPRPADLEEKWQAVTVTEQPPAPTGLDDTGERTPSPYASGQAAAERSTTGSDDTEGAEHPSVDDTKTAPTPEPQEEQEAVAEQSPEPPIDLDQLRETAFQEGLVQGRREALAQTEADFGSAYSALLQISEQLSVIRETILKNSRDELVELVFALAEKIIRHSVREQDQTILATVEEALNRAVRSSEFSVYLHPDDMAVIKERVPEFVASLNGLEQIAVKSDTTIEQGGCRIESDTCIVDATVASQLGIISEQLKQSR</sequence>
<dbReference type="InterPro" id="IPR018035">
    <property type="entry name" value="Flagellar_FliH/T3SS_HrpE"/>
</dbReference>
<dbReference type="STRING" id="1121409.SAMN02745124_00957"/>
<keyword evidence="7" id="KW-1006">Bacterial flagellum protein export</keyword>
<evidence type="ECO:0000313" key="10">
    <source>
        <dbReference type="EMBL" id="SHH57010.1"/>
    </source>
</evidence>
<keyword evidence="5" id="KW-1005">Bacterial flagellum biogenesis</keyword>
<evidence type="ECO:0000259" key="9">
    <source>
        <dbReference type="Pfam" id="PF02108"/>
    </source>
</evidence>
<dbReference type="SUPFAM" id="SSF160527">
    <property type="entry name" value="V-type ATPase subunit E-like"/>
    <property type="match status" value="1"/>
</dbReference>
<dbReference type="InterPro" id="IPR051472">
    <property type="entry name" value="T3SS_Stator/FliH"/>
</dbReference>
<evidence type="ECO:0000256" key="1">
    <source>
        <dbReference type="ARBA" id="ARBA00003041"/>
    </source>
</evidence>
<feature type="region of interest" description="Disordered" evidence="8">
    <location>
        <begin position="1"/>
        <end position="106"/>
    </location>
</feature>
<keyword evidence="6" id="KW-0653">Protein transport</keyword>
<dbReference type="OrthoDB" id="5432635at2"/>
<evidence type="ECO:0000256" key="7">
    <source>
        <dbReference type="ARBA" id="ARBA00023225"/>
    </source>
</evidence>
<dbReference type="RefSeq" id="WP_073373752.1">
    <property type="nucleotide sequence ID" value="NZ_FQXS01000004.1"/>
</dbReference>
<evidence type="ECO:0000256" key="4">
    <source>
        <dbReference type="ARBA" id="ARBA00022448"/>
    </source>
</evidence>
<evidence type="ECO:0000256" key="2">
    <source>
        <dbReference type="ARBA" id="ARBA00006602"/>
    </source>
</evidence>
<dbReference type="GO" id="GO:0015031">
    <property type="term" value="P:protein transport"/>
    <property type="evidence" value="ECO:0007669"/>
    <property type="project" value="UniProtKB-KW"/>
</dbReference>
<protein>
    <recommendedName>
        <fullName evidence="3">Flagellar assembly protein FliH</fullName>
    </recommendedName>
</protein>
<name>A0A1M5U2A6_9BACT</name>
<keyword evidence="10" id="KW-0282">Flagellum</keyword>
<keyword evidence="11" id="KW-1185">Reference proteome</keyword>
<keyword evidence="10" id="KW-0966">Cell projection</keyword>
<organism evidence="10 11">
    <name type="scientific">Desulfofustis glycolicus DSM 9705</name>
    <dbReference type="NCBI Taxonomy" id="1121409"/>
    <lineage>
        <taxon>Bacteria</taxon>
        <taxon>Pseudomonadati</taxon>
        <taxon>Thermodesulfobacteriota</taxon>
        <taxon>Desulfobulbia</taxon>
        <taxon>Desulfobulbales</taxon>
        <taxon>Desulfocapsaceae</taxon>
        <taxon>Desulfofustis</taxon>
    </lineage>
</organism>
<evidence type="ECO:0000256" key="8">
    <source>
        <dbReference type="SAM" id="MobiDB-lite"/>
    </source>
</evidence>
<dbReference type="GO" id="GO:0044781">
    <property type="term" value="P:bacterial-type flagellum organization"/>
    <property type="evidence" value="ECO:0007669"/>
    <property type="project" value="UniProtKB-KW"/>
</dbReference>
<reference evidence="10 11" key="1">
    <citation type="submission" date="2016-11" db="EMBL/GenBank/DDBJ databases">
        <authorList>
            <person name="Jaros S."/>
            <person name="Januszkiewicz K."/>
            <person name="Wedrychowicz H."/>
        </authorList>
    </citation>
    <scope>NUCLEOTIDE SEQUENCE [LARGE SCALE GENOMIC DNA]</scope>
    <source>
        <strain evidence="10 11">DSM 9705</strain>
    </source>
</reference>
<evidence type="ECO:0000313" key="11">
    <source>
        <dbReference type="Proteomes" id="UP000184139"/>
    </source>
</evidence>
<comment type="similarity">
    <text evidence="2">Belongs to the FliH family.</text>
</comment>
<evidence type="ECO:0000256" key="3">
    <source>
        <dbReference type="ARBA" id="ARBA00016507"/>
    </source>
</evidence>